<protein>
    <submittedName>
        <fullName evidence="5">VWA domain-containing protein</fullName>
    </submittedName>
</protein>
<proteinExistence type="predicted"/>
<gene>
    <name evidence="5" type="ORF">EXE58_11705</name>
</gene>
<feature type="region of interest" description="Disordered" evidence="1">
    <location>
        <begin position="379"/>
        <end position="407"/>
    </location>
</feature>
<dbReference type="Pfam" id="PF13519">
    <property type="entry name" value="VWA_2"/>
    <property type="match status" value="1"/>
</dbReference>
<keyword evidence="6" id="KW-1185">Reference proteome</keyword>
<reference evidence="5 6" key="1">
    <citation type="submission" date="2019-03" db="EMBL/GenBank/DDBJ databases">
        <title>Three New Species of Nocardioides, Nocardioides euryhalodurans sp. nov., Nocardioides seonyuensis sp. nov. and Nocardioides eburneoflavus sp. nov. Iolated from Soil.</title>
        <authorList>
            <person name="Roh S.G."/>
            <person name="Lee C."/>
            <person name="Kim M.-K."/>
            <person name="Kim S.B."/>
        </authorList>
    </citation>
    <scope>NUCLEOTIDE SEQUENCE [LARGE SCALE GENOMIC DNA]</scope>
    <source>
        <strain evidence="5 6">MMS17-SY207-3</strain>
    </source>
</reference>
<dbReference type="OrthoDB" id="4318225at2"/>
<dbReference type="InterPro" id="IPR002035">
    <property type="entry name" value="VWF_A"/>
</dbReference>
<dbReference type="EMBL" id="CP038436">
    <property type="protein sequence ID" value="QBX56061.1"/>
    <property type="molecule type" value="Genomic_DNA"/>
</dbReference>
<evidence type="ECO:0000313" key="5">
    <source>
        <dbReference type="EMBL" id="QBX56061.1"/>
    </source>
</evidence>
<evidence type="ECO:0000256" key="3">
    <source>
        <dbReference type="SAM" id="SignalP"/>
    </source>
</evidence>
<dbReference type="RefSeq" id="WP_135268052.1">
    <property type="nucleotide sequence ID" value="NZ_CP038436.1"/>
</dbReference>
<dbReference type="Gene3D" id="3.40.50.410">
    <property type="entry name" value="von Willebrand factor, type A domain"/>
    <property type="match status" value="1"/>
</dbReference>
<keyword evidence="2" id="KW-0812">Transmembrane</keyword>
<accession>A0A4P7IJJ9</accession>
<evidence type="ECO:0000259" key="4">
    <source>
        <dbReference type="PROSITE" id="PS50234"/>
    </source>
</evidence>
<feature type="transmembrane region" description="Helical" evidence="2">
    <location>
        <begin position="416"/>
        <end position="440"/>
    </location>
</feature>
<keyword evidence="2" id="KW-1133">Transmembrane helix</keyword>
<keyword evidence="3" id="KW-0732">Signal</keyword>
<dbReference type="PROSITE" id="PS50234">
    <property type="entry name" value="VWFA"/>
    <property type="match status" value="1"/>
</dbReference>
<name>A0A4P7IJJ9_9ACTN</name>
<dbReference type="Proteomes" id="UP000294853">
    <property type="component" value="Chromosome"/>
</dbReference>
<sequence length="448" mass="46103">MTRRLPALTSTLAVASTIFVTALGFSSSPAAGAAPALAEEASGQLLVILDVSGSMERKDASGTTLMAGAREAVRDFVGSVPGEVEVGLRLYGSEYAGDAKAPGCRDTELAVPIAPASESGDEIVAAVEQARPTGFTPIGHSLTQAADDFSAEGERSIVLVSDGEDTCGDPTPCKAAKQLARDGIEVRVDTVGLFLQDNAAARKQLECIADATGGTYVPADDTAALTEQLSAVSSRAISRFQAAGEEVDGGPSQVQATPVEPGTTYVDDIVNGEARWYSIDLEVGQSIAVTATDDGTAEYGCCLAYELNKPDGSRLDRWGHYSEGTATTALVDSPLEDGVSEAGTYFFAAILDDTTSDEEYGAVEYQFTVEVTDVAMPTETATPSDTASATPTETPSNGGSEAADAAASDAEDGVPVVLWVVVGVLALAVLGLGALVLVLLRRMNASRP</sequence>
<evidence type="ECO:0000313" key="6">
    <source>
        <dbReference type="Proteomes" id="UP000294853"/>
    </source>
</evidence>
<organism evidence="5 6">
    <name type="scientific">Nocardioides seonyuensis</name>
    <dbReference type="NCBI Taxonomy" id="2518371"/>
    <lineage>
        <taxon>Bacteria</taxon>
        <taxon>Bacillati</taxon>
        <taxon>Actinomycetota</taxon>
        <taxon>Actinomycetes</taxon>
        <taxon>Propionibacteriales</taxon>
        <taxon>Nocardioidaceae</taxon>
        <taxon>Nocardioides</taxon>
    </lineage>
</organism>
<keyword evidence="2" id="KW-0472">Membrane</keyword>
<dbReference type="InterPro" id="IPR036465">
    <property type="entry name" value="vWFA_dom_sf"/>
</dbReference>
<dbReference type="KEGG" id="nsn:EXE58_11705"/>
<feature type="chain" id="PRO_5020595924" evidence="3">
    <location>
        <begin position="34"/>
        <end position="448"/>
    </location>
</feature>
<dbReference type="SMART" id="SM00327">
    <property type="entry name" value="VWA"/>
    <property type="match status" value="1"/>
</dbReference>
<evidence type="ECO:0000256" key="1">
    <source>
        <dbReference type="SAM" id="MobiDB-lite"/>
    </source>
</evidence>
<evidence type="ECO:0000256" key="2">
    <source>
        <dbReference type="SAM" id="Phobius"/>
    </source>
</evidence>
<feature type="signal peptide" evidence="3">
    <location>
        <begin position="1"/>
        <end position="33"/>
    </location>
</feature>
<dbReference type="Gene3D" id="2.60.120.380">
    <property type="match status" value="1"/>
</dbReference>
<feature type="domain" description="VWFA" evidence="4">
    <location>
        <begin position="44"/>
        <end position="232"/>
    </location>
</feature>
<dbReference type="AlphaFoldDB" id="A0A4P7IJJ9"/>
<dbReference type="SUPFAM" id="SSF53300">
    <property type="entry name" value="vWA-like"/>
    <property type="match status" value="1"/>
</dbReference>